<dbReference type="EMBL" id="CAKXAJ010025411">
    <property type="protein sequence ID" value="CAH2238961.1"/>
    <property type="molecule type" value="Genomic_DNA"/>
</dbReference>
<evidence type="ECO:0000313" key="3">
    <source>
        <dbReference type="EMBL" id="CAH2238961.1"/>
    </source>
</evidence>
<keyword evidence="4" id="KW-1185">Reference proteome</keyword>
<feature type="chain" id="PRO_5035789086" evidence="2">
    <location>
        <begin position="24"/>
        <end position="253"/>
    </location>
</feature>
<organism evidence="3 4">
    <name type="scientific">Pararge aegeria aegeria</name>
    <dbReference type="NCBI Taxonomy" id="348720"/>
    <lineage>
        <taxon>Eukaryota</taxon>
        <taxon>Metazoa</taxon>
        <taxon>Ecdysozoa</taxon>
        <taxon>Arthropoda</taxon>
        <taxon>Hexapoda</taxon>
        <taxon>Insecta</taxon>
        <taxon>Pterygota</taxon>
        <taxon>Neoptera</taxon>
        <taxon>Endopterygota</taxon>
        <taxon>Lepidoptera</taxon>
        <taxon>Glossata</taxon>
        <taxon>Ditrysia</taxon>
        <taxon>Papilionoidea</taxon>
        <taxon>Nymphalidae</taxon>
        <taxon>Satyrinae</taxon>
        <taxon>Satyrini</taxon>
        <taxon>Parargina</taxon>
        <taxon>Pararge</taxon>
    </lineage>
</organism>
<dbReference type="OrthoDB" id="7443601at2759"/>
<accession>A0A8S4RP81</accession>
<dbReference type="Proteomes" id="UP000838756">
    <property type="component" value="Unassembled WGS sequence"/>
</dbReference>
<sequence length="253" mass="29738">MSAFAMFFVAIGLAIFQISKINGVKDFDIDNVSGQIHQDDSSPRLTTLDRSLERHENTDDDYEQLVENIVRSPQVQIGFPYKEKDYLVSGKGHRNKRDRFRNWPWRQYIYVKPAWLKSVYTPRTQNPLNNMKHEEVHSDLGVYSKIYLVLDPNADITDSDVEDLSNVVTSVLTKPSTSRKTSLKERFQKKRRYKGYVLKDNRRRIRDSKEMFAEKDSIERGYRSKRPRGDYGGVGGRTHIPYIRHRDDIFEKE</sequence>
<gene>
    <name evidence="3" type="primary">jg19285</name>
    <name evidence="3" type="ORF">PAEG_LOCUS15984</name>
</gene>
<feature type="signal peptide" evidence="2">
    <location>
        <begin position="1"/>
        <end position="23"/>
    </location>
</feature>
<evidence type="ECO:0000256" key="1">
    <source>
        <dbReference type="SAM" id="MobiDB-lite"/>
    </source>
</evidence>
<dbReference type="AlphaFoldDB" id="A0A8S4RP81"/>
<reference evidence="3" key="1">
    <citation type="submission" date="2022-03" db="EMBL/GenBank/DDBJ databases">
        <authorList>
            <person name="Lindestad O."/>
        </authorList>
    </citation>
    <scope>NUCLEOTIDE SEQUENCE</scope>
</reference>
<evidence type="ECO:0000256" key="2">
    <source>
        <dbReference type="SAM" id="SignalP"/>
    </source>
</evidence>
<comment type="caution">
    <text evidence="3">The sequence shown here is derived from an EMBL/GenBank/DDBJ whole genome shotgun (WGS) entry which is preliminary data.</text>
</comment>
<feature type="region of interest" description="Disordered" evidence="1">
    <location>
        <begin position="217"/>
        <end position="237"/>
    </location>
</feature>
<proteinExistence type="predicted"/>
<evidence type="ECO:0000313" key="4">
    <source>
        <dbReference type="Proteomes" id="UP000838756"/>
    </source>
</evidence>
<keyword evidence="2" id="KW-0732">Signal</keyword>
<protein>
    <submittedName>
        <fullName evidence="3">Jg19285 protein</fullName>
    </submittedName>
</protein>
<name>A0A8S4RP81_9NEOP</name>